<feature type="compositionally biased region" description="Basic and acidic residues" evidence="1">
    <location>
        <begin position="7"/>
        <end position="24"/>
    </location>
</feature>
<sequence>MGDEGGSDSHFDDGGGRIVADEKENSVRHRFKQWLEQGEKKPSHKKKQLSLYLAIILVFGIVLMVIGTISNNKDNDEVSEENWLQSTPPEEEETVQTTSNSESEADIIELEKTIQTRLKDMLDNISDVSDVDVMVSLEGSEKKVYEKDRTIRQQTTTEEDQEGGTRELEDGSTEEQIVIVRQGEQEEPLLLHTKKPEAKGVLVVARGVEDIEVKEWVVEAVTRVMEVAPHKVSVLPRNQEEGE</sequence>
<evidence type="ECO:0000256" key="1">
    <source>
        <dbReference type="SAM" id="MobiDB-lite"/>
    </source>
</evidence>
<feature type="region of interest" description="Disordered" evidence="1">
    <location>
        <begin position="1"/>
        <end position="24"/>
    </location>
</feature>
<organism evidence="3 4">
    <name type="scientific">Salibacterium salarium</name>
    <dbReference type="NCBI Taxonomy" id="284579"/>
    <lineage>
        <taxon>Bacteria</taxon>
        <taxon>Bacillati</taxon>
        <taxon>Bacillota</taxon>
        <taxon>Bacilli</taxon>
        <taxon>Bacillales</taxon>
        <taxon>Bacillaceae</taxon>
    </lineage>
</organism>
<gene>
    <name evidence="3" type="primary">spoIIIAG</name>
    <name evidence="3" type="ORF">D7Z54_17410</name>
</gene>
<reference evidence="3 4" key="1">
    <citation type="submission" date="2018-10" db="EMBL/GenBank/DDBJ databases">
        <title>Draft genome sequence of Bacillus salarius IM0101, isolated from a hypersaline soil in Inner Mongolia, China.</title>
        <authorList>
            <person name="Yamprayoonswat W."/>
            <person name="Boonvisut S."/>
            <person name="Jumpathong W."/>
            <person name="Sittihan S."/>
            <person name="Ruangsuj P."/>
            <person name="Wanthongcharoen S."/>
            <person name="Thongpramul N."/>
            <person name="Pimmason S."/>
            <person name="Yu B."/>
            <person name="Yasawong M."/>
        </authorList>
    </citation>
    <scope>NUCLEOTIDE SEQUENCE [LARGE SCALE GENOMIC DNA]</scope>
    <source>
        <strain evidence="3 4">IM0101</strain>
    </source>
</reference>
<name>A0A3R9P602_9BACI</name>
<dbReference type="OrthoDB" id="2381602at2"/>
<proteinExistence type="predicted"/>
<evidence type="ECO:0000313" key="4">
    <source>
        <dbReference type="Proteomes" id="UP000275076"/>
    </source>
</evidence>
<keyword evidence="2" id="KW-1133">Transmembrane helix</keyword>
<dbReference type="Proteomes" id="UP000275076">
    <property type="component" value="Unassembled WGS sequence"/>
</dbReference>
<dbReference type="EMBL" id="RBVX01000018">
    <property type="protein sequence ID" value="RSL31981.1"/>
    <property type="molecule type" value="Genomic_DNA"/>
</dbReference>
<feature type="region of interest" description="Disordered" evidence="1">
    <location>
        <begin position="74"/>
        <end position="103"/>
    </location>
</feature>
<keyword evidence="4" id="KW-1185">Reference proteome</keyword>
<dbReference type="NCBIfam" id="TIGR02830">
    <property type="entry name" value="spore_III_AG"/>
    <property type="match status" value="1"/>
</dbReference>
<feature type="transmembrane region" description="Helical" evidence="2">
    <location>
        <begin position="49"/>
        <end position="69"/>
    </location>
</feature>
<feature type="region of interest" description="Disordered" evidence="1">
    <location>
        <begin position="149"/>
        <end position="173"/>
    </location>
</feature>
<keyword evidence="2" id="KW-0472">Membrane</keyword>
<evidence type="ECO:0000256" key="2">
    <source>
        <dbReference type="SAM" id="Phobius"/>
    </source>
</evidence>
<protein>
    <submittedName>
        <fullName evidence="3">Stage III sporulation protein AG</fullName>
    </submittedName>
</protein>
<accession>A0A3R9P602</accession>
<dbReference type="InterPro" id="IPR014195">
    <property type="entry name" value="Spore_III_AG"/>
</dbReference>
<keyword evidence="2" id="KW-0812">Transmembrane</keyword>
<evidence type="ECO:0000313" key="3">
    <source>
        <dbReference type="EMBL" id="RSL31981.1"/>
    </source>
</evidence>
<dbReference type="AlphaFoldDB" id="A0A3R9P602"/>
<comment type="caution">
    <text evidence="3">The sequence shown here is derived from an EMBL/GenBank/DDBJ whole genome shotgun (WGS) entry which is preliminary data.</text>
</comment>